<protein>
    <recommendedName>
        <fullName evidence="2">DUF6545 domain-containing protein</fullName>
    </recommendedName>
</protein>
<feature type="transmembrane region" description="Helical" evidence="1">
    <location>
        <begin position="99"/>
        <end position="120"/>
    </location>
</feature>
<feature type="transmembrane region" description="Helical" evidence="1">
    <location>
        <begin position="67"/>
        <end position="87"/>
    </location>
</feature>
<keyword evidence="1" id="KW-0812">Transmembrane</keyword>
<feature type="transmembrane region" description="Helical" evidence="1">
    <location>
        <begin position="35"/>
        <end position="55"/>
    </location>
</feature>
<dbReference type="Proteomes" id="UP000019277">
    <property type="component" value="Unassembled WGS sequence"/>
</dbReference>
<sequence length="368" mass="40201">MSAEALHLAVIAVVGLAVAYKAADLLRAPRPGHWALWSALLALLLALAVGLRTVGGVLDAVLPGAGWIVQHELVVGGTFALQAFFVHSTHPPHRVPAALRSRAALTGTGMVVLFAAWLVAALVESPDWSRVDWGRQPWTSAANLLFVLGVAGCLLVNARLTAHWARIADRRWLRRGLWLLTTGGWCCVAWAGHRACFILGGRFGTPPPWKQTFPELTMLAIGLSTAIVGITLPAWGPRVDAARTWLAHYRSYRRLTPLWHALRTATPTIELRSPTPWWHMEYRLYRRVIEIWDGRAALRPYRDPTPGELSATAEAESLRAALRAKLDGADPHPTPAPETHRGTTDLAAEVGWLESVAAAGNWRSPILS</sequence>
<feature type="transmembrane region" description="Helical" evidence="1">
    <location>
        <begin position="213"/>
        <end position="235"/>
    </location>
</feature>
<dbReference type="OrthoDB" id="3685619at2"/>
<dbReference type="EMBL" id="AYXG01000001">
    <property type="protein sequence ID" value="EWC64651.1"/>
    <property type="molecule type" value="Genomic_DNA"/>
</dbReference>
<reference evidence="3 4" key="1">
    <citation type="journal article" date="2014" name="Genome Announc.">
        <title>Draft Genome Sequence of the Antitrypanosomally Active Sponge-Associated Bacterium Actinokineospora sp. Strain EG49.</title>
        <authorList>
            <person name="Harjes J."/>
            <person name="Ryu T."/>
            <person name="Abdelmohsen U.R."/>
            <person name="Moitinho-Silva L."/>
            <person name="Horn H."/>
            <person name="Ravasi T."/>
            <person name="Hentschel U."/>
        </authorList>
    </citation>
    <scope>NUCLEOTIDE SEQUENCE [LARGE SCALE GENOMIC DNA]</scope>
    <source>
        <strain evidence="3 4">EG49</strain>
    </source>
</reference>
<dbReference type="NCBIfam" id="NF042915">
    <property type="entry name" value="MAB_1171c_fam"/>
    <property type="match status" value="1"/>
</dbReference>
<feature type="transmembrane region" description="Helical" evidence="1">
    <location>
        <begin position="172"/>
        <end position="193"/>
    </location>
</feature>
<accession>W7J6M2</accession>
<evidence type="ECO:0000313" key="3">
    <source>
        <dbReference type="EMBL" id="EWC64651.1"/>
    </source>
</evidence>
<feature type="domain" description="DUF6545" evidence="2">
    <location>
        <begin position="244"/>
        <end position="359"/>
    </location>
</feature>
<feature type="transmembrane region" description="Helical" evidence="1">
    <location>
        <begin position="140"/>
        <end position="160"/>
    </location>
</feature>
<name>W7J6M2_9PSEU</name>
<dbReference type="Pfam" id="PF20182">
    <property type="entry name" value="DUF6545"/>
    <property type="match status" value="1"/>
</dbReference>
<dbReference type="eggNOG" id="ENOG5033IXZ">
    <property type="taxonomic scope" value="Bacteria"/>
</dbReference>
<gene>
    <name evidence="3" type="ORF">UO65_0006</name>
</gene>
<dbReference type="PATRIC" id="fig|909613.9.peg.6"/>
<dbReference type="InterPro" id="IPR050039">
    <property type="entry name" value="MAB_1171c-like"/>
</dbReference>
<dbReference type="AlphaFoldDB" id="W7J6M2"/>
<dbReference type="STRING" id="909613.UO65_0006"/>
<proteinExistence type="predicted"/>
<keyword evidence="4" id="KW-1185">Reference proteome</keyword>
<dbReference type="InterPro" id="IPR046675">
    <property type="entry name" value="DUF6545"/>
</dbReference>
<feature type="transmembrane region" description="Helical" evidence="1">
    <location>
        <begin position="6"/>
        <end position="23"/>
    </location>
</feature>
<evidence type="ECO:0000313" key="4">
    <source>
        <dbReference type="Proteomes" id="UP000019277"/>
    </source>
</evidence>
<dbReference type="RefSeq" id="WP_052020278.1">
    <property type="nucleotide sequence ID" value="NZ_AYXG01000001.1"/>
</dbReference>
<evidence type="ECO:0000256" key="1">
    <source>
        <dbReference type="SAM" id="Phobius"/>
    </source>
</evidence>
<keyword evidence="1" id="KW-0472">Membrane</keyword>
<keyword evidence="1" id="KW-1133">Transmembrane helix</keyword>
<organism evidence="3 4">
    <name type="scientific">Actinokineospora spheciospongiae</name>
    <dbReference type="NCBI Taxonomy" id="909613"/>
    <lineage>
        <taxon>Bacteria</taxon>
        <taxon>Bacillati</taxon>
        <taxon>Actinomycetota</taxon>
        <taxon>Actinomycetes</taxon>
        <taxon>Pseudonocardiales</taxon>
        <taxon>Pseudonocardiaceae</taxon>
        <taxon>Actinokineospora</taxon>
    </lineage>
</organism>
<comment type="caution">
    <text evidence="3">The sequence shown here is derived from an EMBL/GenBank/DDBJ whole genome shotgun (WGS) entry which is preliminary data.</text>
</comment>
<evidence type="ECO:0000259" key="2">
    <source>
        <dbReference type="Pfam" id="PF20182"/>
    </source>
</evidence>